<protein>
    <submittedName>
        <fullName evidence="1">Uncharacterized protein</fullName>
    </submittedName>
</protein>
<name>A0A9P0E9Y2_NEZVI</name>
<dbReference type="EMBL" id="OV725079">
    <property type="protein sequence ID" value="CAH1394912.1"/>
    <property type="molecule type" value="Genomic_DNA"/>
</dbReference>
<accession>A0A9P0E9Y2</accession>
<proteinExistence type="predicted"/>
<dbReference type="AlphaFoldDB" id="A0A9P0E9Y2"/>
<sequence>MDCSRLKVIDAELCNRRHNFPRCLWISCKPFSFDVKPNGAFSSDMSSLGETAWEVVIQPHNQVSSNSCPKIDSDCPNVITYVDKRYNTALKQIAALNGPFSGDCNEFEHNISFS</sequence>
<dbReference type="Proteomes" id="UP001152798">
    <property type="component" value="Chromosome 3"/>
</dbReference>
<organism evidence="1 2">
    <name type="scientific">Nezara viridula</name>
    <name type="common">Southern green stink bug</name>
    <name type="synonym">Cimex viridulus</name>
    <dbReference type="NCBI Taxonomy" id="85310"/>
    <lineage>
        <taxon>Eukaryota</taxon>
        <taxon>Metazoa</taxon>
        <taxon>Ecdysozoa</taxon>
        <taxon>Arthropoda</taxon>
        <taxon>Hexapoda</taxon>
        <taxon>Insecta</taxon>
        <taxon>Pterygota</taxon>
        <taxon>Neoptera</taxon>
        <taxon>Paraneoptera</taxon>
        <taxon>Hemiptera</taxon>
        <taxon>Heteroptera</taxon>
        <taxon>Panheteroptera</taxon>
        <taxon>Pentatomomorpha</taxon>
        <taxon>Pentatomoidea</taxon>
        <taxon>Pentatomidae</taxon>
        <taxon>Pentatominae</taxon>
        <taxon>Nezara</taxon>
    </lineage>
</organism>
<keyword evidence="2" id="KW-1185">Reference proteome</keyword>
<evidence type="ECO:0000313" key="1">
    <source>
        <dbReference type="EMBL" id="CAH1394912.1"/>
    </source>
</evidence>
<gene>
    <name evidence="1" type="ORF">NEZAVI_LOCUS5276</name>
</gene>
<evidence type="ECO:0000313" key="2">
    <source>
        <dbReference type="Proteomes" id="UP001152798"/>
    </source>
</evidence>
<reference evidence="1" key="1">
    <citation type="submission" date="2022-01" db="EMBL/GenBank/DDBJ databases">
        <authorList>
            <person name="King R."/>
        </authorList>
    </citation>
    <scope>NUCLEOTIDE SEQUENCE</scope>
</reference>